<sequence length="104" mass="11714">MHVLRYDIFDVNGELQLEMVISSYDLRGNAVMELYIKFVEADRSNPSSITITTNIGTEVEIEIPTTWFCGGFTGLLQSSYYDVPETSMARHSGKGRSIEVMQVL</sequence>
<evidence type="ECO:0000313" key="1">
    <source>
        <dbReference type="EMBL" id="KAK5845452.1"/>
    </source>
</evidence>
<organism evidence="1 2">
    <name type="scientific">Gossypium arboreum</name>
    <name type="common">Tree cotton</name>
    <name type="synonym">Gossypium nanking</name>
    <dbReference type="NCBI Taxonomy" id="29729"/>
    <lineage>
        <taxon>Eukaryota</taxon>
        <taxon>Viridiplantae</taxon>
        <taxon>Streptophyta</taxon>
        <taxon>Embryophyta</taxon>
        <taxon>Tracheophyta</taxon>
        <taxon>Spermatophyta</taxon>
        <taxon>Magnoliopsida</taxon>
        <taxon>eudicotyledons</taxon>
        <taxon>Gunneridae</taxon>
        <taxon>Pentapetalae</taxon>
        <taxon>rosids</taxon>
        <taxon>malvids</taxon>
        <taxon>Malvales</taxon>
        <taxon>Malvaceae</taxon>
        <taxon>Malvoideae</taxon>
        <taxon>Gossypium</taxon>
    </lineage>
</organism>
<keyword evidence="2" id="KW-1185">Reference proteome</keyword>
<name>A0ABR0R2V1_GOSAR</name>
<reference evidence="1 2" key="1">
    <citation type="submission" date="2023-03" db="EMBL/GenBank/DDBJ databases">
        <title>WGS of Gossypium arboreum.</title>
        <authorList>
            <person name="Yu D."/>
        </authorList>
    </citation>
    <scope>NUCLEOTIDE SEQUENCE [LARGE SCALE GENOMIC DNA]</scope>
    <source>
        <tissue evidence="1">Leaf</tissue>
    </source>
</reference>
<dbReference type="Proteomes" id="UP001358586">
    <property type="component" value="Chromosome 1"/>
</dbReference>
<evidence type="ECO:0000313" key="2">
    <source>
        <dbReference type="Proteomes" id="UP001358586"/>
    </source>
</evidence>
<comment type="caution">
    <text evidence="1">The sequence shown here is derived from an EMBL/GenBank/DDBJ whole genome shotgun (WGS) entry which is preliminary data.</text>
</comment>
<gene>
    <name evidence="1" type="ORF">PVK06_001639</name>
</gene>
<dbReference type="EMBL" id="JARKNE010000001">
    <property type="protein sequence ID" value="KAK5845452.1"/>
    <property type="molecule type" value="Genomic_DNA"/>
</dbReference>
<accession>A0ABR0R2V1</accession>
<proteinExistence type="predicted"/>
<protein>
    <submittedName>
        <fullName evidence="1">Uncharacterized protein</fullName>
    </submittedName>
</protein>